<organism evidence="4 5">
    <name type="scientific">Archaeoglobus sulfaticallidus PM70-1</name>
    <dbReference type="NCBI Taxonomy" id="387631"/>
    <lineage>
        <taxon>Archaea</taxon>
        <taxon>Methanobacteriati</taxon>
        <taxon>Methanobacteriota</taxon>
        <taxon>Archaeoglobi</taxon>
        <taxon>Archaeoglobales</taxon>
        <taxon>Archaeoglobaceae</taxon>
        <taxon>Archaeoglobus</taxon>
    </lineage>
</organism>
<dbReference type="SUPFAM" id="SSF54631">
    <property type="entry name" value="CBS-domain pair"/>
    <property type="match status" value="1"/>
</dbReference>
<dbReference type="Gene3D" id="3.10.580.10">
    <property type="entry name" value="CBS-domain"/>
    <property type="match status" value="2"/>
</dbReference>
<dbReference type="PANTHER" id="PTHR43080">
    <property type="entry name" value="CBS DOMAIN-CONTAINING PROTEIN CBSX3, MITOCHONDRIAL"/>
    <property type="match status" value="1"/>
</dbReference>
<accession>N0BK33</accession>
<dbReference type="InterPro" id="IPR016427">
    <property type="entry name" value="UCP004699_CBS/ParB"/>
</dbReference>
<dbReference type="RefSeq" id="WP_015590459.1">
    <property type="nucleotide sequence ID" value="NC_021169.1"/>
</dbReference>
<dbReference type="SMART" id="SM00116">
    <property type="entry name" value="CBS"/>
    <property type="match status" value="2"/>
</dbReference>
<dbReference type="PIRSF" id="PIRSF004699">
    <property type="entry name" value="UCP004699_CBS_ParB"/>
    <property type="match status" value="1"/>
</dbReference>
<dbReference type="InterPro" id="IPR046342">
    <property type="entry name" value="CBS_dom_sf"/>
</dbReference>
<dbReference type="Pfam" id="PF00571">
    <property type="entry name" value="CBS"/>
    <property type="match status" value="2"/>
</dbReference>
<dbReference type="InterPro" id="IPR000644">
    <property type="entry name" value="CBS_dom"/>
</dbReference>
<dbReference type="KEGG" id="ast:Asulf_00854"/>
<dbReference type="eggNOG" id="arCOG00622">
    <property type="taxonomic scope" value="Archaea"/>
</dbReference>
<evidence type="ECO:0000256" key="1">
    <source>
        <dbReference type="ARBA" id="ARBA00023122"/>
    </source>
</evidence>
<dbReference type="Pfam" id="PF02195">
    <property type="entry name" value="ParB_N"/>
    <property type="match status" value="1"/>
</dbReference>
<dbReference type="SUPFAM" id="SSF110849">
    <property type="entry name" value="ParB/Sulfiredoxin"/>
    <property type="match status" value="1"/>
</dbReference>
<evidence type="ECO:0000313" key="4">
    <source>
        <dbReference type="EMBL" id="AGK60861.1"/>
    </source>
</evidence>
<sequence>MSKLRVKDYMTRSVVTLSPENTVEDAINLIEKTGHDGFPVVDSEKKVIGYISSIDLLKKDPSSKIKDIMARQLYVAREFMDLRDAARVMFRTGHSKLPVVDEDGKLVGIISNSDVIRSQIERVDPSKVEKFKKTIEKVHNVEVELKRGNVEVDRLIPTQTKVFADELKGRVYEIRRGLAEPILVVKKGKRYYLIDGHHRAVAAKRMGLKHLEAYILEVPDTVELGVEKLIRKRGVKSLADVEVIENTHHPLVEITFKNTD</sequence>
<keyword evidence="5" id="KW-1185">Reference proteome</keyword>
<dbReference type="InterPro" id="IPR003115">
    <property type="entry name" value="ParB_N"/>
</dbReference>
<evidence type="ECO:0000313" key="5">
    <source>
        <dbReference type="Proteomes" id="UP000013307"/>
    </source>
</evidence>
<gene>
    <name evidence="4" type="ORF">Asulf_00854</name>
</gene>
<dbReference type="Gene3D" id="3.90.1530.10">
    <property type="entry name" value="Conserved hypothetical protein from pyrococcus furiosus pfu- 392566-001, ParB domain"/>
    <property type="match status" value="1"/>
</dbReference>
<dbReference type="GeneID" id="15392495"/>
<feature type="domain" description="CBS" evidence="3">
    <location>
        <begin position="10"/>
        <end position="68"/>
    </location>
</feature>
<name>N0BK33_9EURY</name>
<reference evidence="4 5" key="1">
    <citation type="journal article" date="2013" name="Genome Announc.">
        <title>Complete Genome Sequence of the Thermophilic and Facultatively Chemolithoautotrophic Sulfate Reducer Archaeoglobus sulfaticallidus Strain PM70-1T.</title>
        <authorList>
            <person name="Stokke R."/>
            <person name="Hocking W.P."/>
            <person name="Steinsbu B.O."/>
            <person name="Steen I.H."/>
        </authorList>
    </citation>
    <scope>NUCLEOTIDE SEQUENCE [LARGE SCALE GENOMIC DNA]</scope>
    <source>
        <strain evidence="4">PM70-1</strain>
    </source>
</reference>
<dbReference type="PANTHER" id="PTHR43080:SF2">
    <property type="entry name" value="CBS DOMAIN-CONTAINING PROTEIN"/>
    <property type="match status" value="1"/>
</dbReference>
<dbReference type="InterPro" id="IPR036086">
    <property type="entry name" value="ParB/Sulfiredoxin_sf"/>
</dbReference>
<dbReference type="HOGENOM" id="CLU_982154_0_0_2"/>
<feature type="domain" description="CBS" evidence="3">
    <location>
        <begin position="69"/>
        <end position="126"/>
    </location>
</feature>
<dbReference type="InterPro" id="IPR051257">
    <property type="entry name" value="Diverse_CBS-Domain"/>
</dbReference>
<proteinExistence type="predicted"/>
<dbReference type="CDD" id="cd04610">
    <property type="entry name" value="CBS_pair_ParBc_assoc"/>
    <property type="match status" value="1"/>
</dbReference>
<dbReference type="SMART" id="SM00470">
    <property type="entry name" value="ParB"/>
    <property type="match status" value="1"/>
</dbReference>
<dbReference type="AlphaFoldDB" id="N0BK33"/>
<dbReference type="PROSITE" id="PS51371">
    <property type="entry name" value="CBS"/>
    <property type="match status" value="2"/>
</dbReference>
<evidence type="ECO:0000259" key="3">
    <source>
        <dbReference type="PROSITE" id="PS51371"/>
    </source>
</evidence>
<dbReference type="STRING" id="387631.Asulf_00854"/>
<evidence type="ECO:0000256" key="2">
    <source>
        <dbReference type="PROSITE-ProRule" id="PRU00703"/>
    </source>
</evidence>
<keyword evidence="1 2" id="KW-0129">CBS domain</keyword>
<dbReference type="EMBL" id="CP005290">
    <property type="protein sequence ID" value="AGK60861.1"/>
    <property type="molecule type" value="Genomic_DNA"/>
</dbReference>
<protein>
    <recommendedName>
        <fullName evidence="3">CBS domain-containing protein</fullName>
    </recommendedName>
</protein>
<dbReference type="Proteomes" id="UP000013307">
    <property type="component" value="Chromosome"/>
</dbReference>